<dbReference type="InterPro" id="IPR005537">
    <property type="entry name" value="RAMP_III_fam"/>
</dbReference>
<comment type="caution">
    <text evidence="3">The sequence shown here is derived from an EMBL/GenBank/DDBJ whole genome shotgun (WGS) entry which is preliminary data.</text>
</comment>
<evidence type="ECO:0000256" key="1">
    <source>
        <dbReference type="ARBA" id="ARBA00023118"/>
    </source>
</evidence>
<dbReference type="Pfam" id="PF03787">
    <property type="entry name" value="RAMPs"/>
    <property type="match status" value="1"/>
</dbReference>
<reference evidence="3 4" key="1">
    <citation type="submission" date="2018-01" db="EMBL/GenBank/DDBJ databases">
        <title>Metagenomic assembled genomes from two thermal pools in the Uzon Caldera, Kamchatka, Russia.</title>
        <authorList>
            <person name="Wilkins L."/>
            <person name="Ettinger C."/>
        </authorList>
    </citation>
    <scope>NUCLEOTIDE SEQUENCE [LARGE SCALE GENOMIC DNA]</scope>
    <source>
        <strain evidence="3">ARK-10</strain>
    </source>
</reference>
<dbReference type="InterPro" id="IPR013411">
    <property type="entry name" value="CRISPR-assoc_RAMP_Csx7"/>
</dbReference>
<evidence type="ECO:0000313" key="4">
    <source>
        <dbReference type="Proteomes" id="UP000236910"/>
    </source>
</evidence>
<sequence>MKTFEKIYNLYDFSLKIKLETPLHIGSSSEGISPLEVDNSVIRINDEPFIPGSSIKGVFRSTLEFFLRSINEKFACDVVGEKPCIDIKDEKFKKMNTEEKIKYIDENACDVCKLFGSNFVASKVEFEDAYAKEVKVSNRDGVAIRRDSESAKDTAKYDYEVVNPGAVFETHIIGRNLEDHEAGYILSIIDLLNEGYAKFGGKKSAGLGKVRIDFEILKTDLSKIDGKFEKVRVDDSIYREAFKNRLEEIANVR</sequence>
<keyword evidence="1" id="KW-0051">Antiviral defense</keyword>
<dbReference type="EMBL" id="PNIX01000347">
    <property type="protein sequence ID" value="PMP81118.1"/>
    <property type="molecule type" value="Genomic_DNA"/>
</dbReference>
<dbReference type="GO" id="GO:0051607">
    <property type="term" value="P:defense response to virus"/>
    <property type="evidence" value="ECO:0007669"/>
    <property type="project" value="UniProtKB-KW"/>
</dbReference>
<protein>
    <submittedName>
        <fullName evidence="3">CRISPR-associated RAMP protein</fullName>
    </submittedName>
</protein>
<evidence type="ECO:0000313" key="3">
    <source>
        <dbReference type="EMBL" id="PMP81118.1"/>
    </source>
</evidence>
<dbReference type="AlphaFoldDB" id="A0A2J6X451"/>
<accession>A0A2J6X451</accession>
<feature type="domain" description="CRISPR type III-associated protein" evidence="2">
    <location>
        <begin position="16"/>
        <end position="211"/>
    </location>
</feature>
<name>A0A2J6X451_9BACT</name>
<dbReference type="InterPro" id="IPR052216">
    <property type="entry name" value="CRISPR_Csm3_endoribonuclease"/>
</dbReference>
<organism evidence="3 4">
    <name type="scientific">Caldisericum exile</name>
    <dbReference type="NCBI Taxonomy" id="693075"/>
    <lineage>
        <taxon>Bacteria</taxon>
        <taxon>Pseudomonadati</taxon>
        <taxon>Caldisericota/Cryosericota group</taxon>
        <taxon>Caldisericota</taxon>
        <taxon>Caldisericia</taxon>
        <taxon>Caldisericales</taxon>
        <taxon>Caldisericaceae</taxon>
        <taxon>Caldisericum</taxon>
    </lineage>
</organism>
<dbReference type="PANTHER" id="PTHR35579:SF3">
    <property type="entry name" value="CRISPR SYSTEM CMS ENDORIBONUCLEASE CSM3"/>
    <property type="match status" value="1"/>
</dbReference>
<dbReference type="NCBIfam" id="TIGR02581">
    <property type="entry name" value="cas_cyan_RAMP"/>
    <property type="match status" value="1"/>
</dbReference>
<evidence type="ECO:0000259" key="2">
    <source>
        <dbReference type="Pfam" id="PF03787"/>
    </source>
</evidence>
<dbReference type="Proteomes" id="UP000236910">
    <property type="component" value="Unassembled WGS sequence"/>
</dbReference>
<dbReference type="PANTHER" id="PTHR35579">
    <property type="entry name" value="CRISPR SYSTEM CMS ENDORIBONUCLEASE CSM3"/>
    <property type="match status" value="1"/>
</dbReference>
<proteinExistence type="predicted"/>
<gene>
    <name evidence="3" type="ORF">C0175_06090</name>
</gene>